<keyword evidence="1" id="KW-0472">Membrane</keyword>
<sequence>MAMFKYSRAAEILWLLFVFLLTTIIVVWLGLSFDKKAGSQLFGLSIPVCVFVFFSLNTFVFFGVKEFFRKYTQRLPNVIIIVSGILVVCSLVYLNMI</sequence>
<feature type="transmembrane region" description="Helical" evidence="1">
    <location>
        <begin position="43"/>
        <end position="63"/>
    </location>
</feature>
<dbReference type="Proteomes" id="UP001596978">
    <property type="component" value="Unassembled WGS sequence"/>
</dbReference>
<dbReference type="EMBL" id="JBHTJH010000010">
    <property type="protein sequence ID" value="MFD0862700.1"/>
    <property type="molecule type" value="Genomic_DNA"/>
</dbReference>
<feature type="transmembrane region" description="Helical" evidence="1">
    <location>
        <begin position="75"/>
        <end position="94"/>
    </location>
</feature>
<accession>A0ABW3CY24</accession>
<organism evidence="2 3">
    <name type="scientific">Sungkyunkwania multivorans</name>
    <dbReference type="NCBI Taxonomy" id="1173618"/>
    <lineage>
        <taxon>Bacteria</taxon>
        <taxon>Pseudomonadati</taxon>
        <taxon>Bacteroidota</taxon>
        <taxon>Flavobacteriia</taxon>
        <taxon>Flavobacteriales</taxon>
        <taxon>Flavobacteriaceae</taxon>
        <taxon>Sungkyunkwania</taxon>
    </lineage>
</organism>
<name>A0ABW3CY24_9FLAO</name>
<gene>
    <name evidence="2" type="ORF">ACFQ1M_10840</name>
</gene>
<proteinExistence type="predicted"/>
<protein>
    <submittedName>
        <fullName evidence="2">Uncharacterized protein</fullName>
    </submittedName>
</protein>
<keyword evidence="1" id="KW-0812">Transmembrane</keyword>
<comment type="caution">
    <text evidence="2">The sequence shown here is derived from an EMBL/GenBank/DDBJ whole genome shotgun (WGS) entry which is preliminary data.</text>
</comment>
<evidence type="ECO:0000313" key="2">
    <source>
        <dbReference type="EMBL" id="MFD0862700.1"/>
    </source>
</evidence>
<evidence type="ECO:0000256" key="1">
    <source>
        <dbReference type="SAM" id="Phobius"/>
    </source>
</evidence>
<dbReference type="RefSeq" id="WP_386408072.1">
    <property type="nucleotide sequence ID" value="NZ_JBHTJH010000010.1"/>
</dbReference>
<evidence type="ECO:0000313" key="3">
    <source>
        <dbReference type="Proteomes" id="UP001596978"/>
    </source>
</evidence>
<keyword evidence="1" id="KW-1133">Transmembrane helix</keyword>
<keyword evidence="3" id="KW-1185">Reference proteome</keyword>
<feature type="transmembrane region" description="Helical" evidence="1">
    <location>
        <begin position="12"/>
        <end position="31"/>
    </location>
</feature>
<reference evidence="3" key="1">
    <citation type="journal article" date="2019" name="Int. J. Syst. Evol. Microbiol.">
        <title>The Global Catalogue of Microorganisms (GCM) 10K type strain sequencing project: providing services to taxonomists for standard genome sequencing and annotation.</title>
        <authorList>
            <consortium name="The Broad Institute Genomics Platform"/>
            <consortium name="The Broad Institute Genome Sequencing Center for Infectious Disease"/>
            <person name="Wu L."/>
            <person name="Ma J."/>
        </authorList>
    </citation>
    <scope>NUCLEOTIDE SEQUENCE [LARGE SCALE GENOMIC DNA]</scope>
    <source>
        <strain evidence="3">CCUG 62952</strain>
    </source>
</reference>